<comment type="caution">
    <text evidence="2">The sequence shown here is derived from an EMBL/GenBank/DDBJ whole genome shotgun (WGS) entry which is preliminary data.</text>
</comment>
<dbReference type="Proteomes" id="UP001431783">
    <property type="component" value="Unassembled WGS sequence"/>
</dbReference>
<dbReference type="PIRSF" id="PIRSF036893">
    <property type="entry name" value="Lipocalin_ApoD"/>
    <property type="match status" value="1"/>
</dbReference>
<dbReference type="PANTHER" id="PTHR10612">
    <property type="entry name" value="APOLIPOPROTEIN D"/>
    <property type="match status" value="1"/>
</dbReference>
<comment type="similarity">
    <text evidence="1">Belongs to the calycin superfamily. Lipocalin family.</text>
</comment>
<accession>A0AAW1U486</accession>
<reference evidence="2 3" key="1">
    <citation type="submission" date="2023-03" db="EMBL/GenBank/DDBJ databases">
        <title>Genome insight into feeding habits of ladybird beetles.</title>
        <authorList>
            <person name="Li H.-S."/>
            <person name="Huang Y.-H."/>
            <person name="Pang H."/>
        </authorList>
    </citation>
    <scope>NUCLEOTIDE SEQUENCE [LARGE SCALE GENOMIC DNA]</scope>
    <source>
        <strain evidence="2">SYSU_2023b</strain>
        <tissue evidence="2">Whole body</tissue>
    </source>
</reference>
<gene>
    <name evidence="2" type="ORF">WA026_005530</name>
</gene>
<protein>
    <submittedName>
        <fullName evidence="2">Uncharacterized protein</fullName>
    </submittedName>
</protein>
<feature type="signal peptide" evidence="1">
    <location>
        <begin position="1"/>
        <end position="17"/>
    </location>
</feature>
<dbReference type="PANTHER" id="PTHR10612:SF34">
    <property type="entry name" value="APOLIPOPROTEIN D"/>
    <property type="match status" value="1"/>
</dbReference>
<evidence type="ECO:0000256" key="1">
    <source>
        <dbReference type="PIRNR" id="PIRNR036893"/>
    </source>
</evidence>
<sequence>MFQYVTVFALFVCGINSQIIRQGKCPDVPAQQNFNLMSFGGYWYEAERSPVRFEDGSVCNLHDFVRLSKVEYADYIHLRRNGDILMASGIATFSGKPDEAKFTFNITLDTDNVPRQFPLFILETDYGSYASLWSCSQIDPNTYEEFSIILTHSRYYHEDTLNKARNVYDRNNISRKEFEKVEQFNC</sequence>
<evidence type="ECO:0000313" key="2">
    <source>
        <dbReference type="EMBL" id="KAK9874711.1"/>
    </source>
</evidence>
<dbReference type="InterPro" id="IPR022271">
    <property type="entry name" value="Lipocalin_ApoD"/>
</dbReference>
<keyword evidence="3" id="KW-1185">Reference proteome</keyword>
<dbReference type="EMBL" id="JARQZJ010000032">
    <property type="protein sequence ID" value="KAK9874711.1"/>
    <property type="molecule type" value="Genomic_DNA"/>
</dbReference>
<keyword evidence="1" id="KW-0732">Signal</keyword>
<dbReference type="GO" id="GO:0000302">
    <property type="term" value="P:response to reactive oxygen species"/>
    <property type="evidence" value="ECO:0007669"/>
    <property type="project" value="TreeGrafter"/>
</dbReference>
<proteinExistence type="inferred from homology"/>
<feature type="chain" id="PRO_5043115591" evidence="1">
    <location>
        <begin position="18"/>
        <end position="186"/>
    </location>
</feature>
<dbReference type="GO" id="GO:0006629">
    <property type="term" value="P:lipid metabolic process"/>
    <property type="evidence" value="ECO:0007669"/>
    <property type="project" value="TreeGrafter"/>
</dbReference>
<evidence type="ECO:0000313" key="3">
    <source>
        <dbReference type="Proteomes" id="UP001431783"/>
    </source>
</evidence>
<dbReference type="SUPFAM" id="SSF50814">
    <property type="entry name" value="Lipocalins"/>
    <property type="match status" value="1"/>
</dbReference>
<dbReference type="AlphaFoldDB" id="A0AAW1U486"/>
<dbReference type="InterPro" id="IPR012674">
    <property type="entry name" value="Calycin"/>
</dbReference>
<dbReference type="GO" id="GO:0005737">
    <property type="term" value="C:cytoplasm"/>
    <property type="evidence" value="ECO:0007669"/>
    <property type="project" value="TreeGrafter"/>
</dbReference>
<organism evidence="2 3">
    <name type="scientific">Henosepilachna vigintioctopunctata</name>
    <dbReference type="NCBI Taxonomy" id="420089"/>
    <lineage>
        <taxon>Eukaryota</taxon>
        <taxon>Metazoa</taxon>
        <taxon>Ecdysozoa</taxon>
        <taxon>Arthropoda</taxon>
        <taxon>Hexapoda</taxon>
        <taxon>Insecta</taxon>
        <taxon>Pterygota</taxon>
        <taxon>Neoptera</taxon>
        <taxon>Endopterygota</taxon>
        <taxon>Coleoptera</taxon>
        <taxon>Polyphaga</taxon>
        <taxon>Cucujiformia</taxon>
        <taxon>Coccinelloidea</taxon>
        <taxon>Coccinellidae</taxon>
        <taxon>Epilachninae</taxon>
        <taxon>Epilachnini</taxon>
        <taxon>Henosepilachna</taxon>
    </lineage>
</organism>
<dbReference type="Gene3D" id="2.40.128.20">
    <property type="match status" value="1"/>
</dbReference>
<name>A0AAW1U486_9CUCU</name>